<keyword evidence="1" id="KW-0175">Coiled coil</keyword>
<dbReference type="OrthoDB" id="332250at2759"/>
<dbReference type="GO" id="GO:1903724">
    <property type="term" value="P:positive regulation of centriole elongation"/>
    <property type="evidence" value="ECO:0007669"/>
    <property type="project" value="TreeGrafter"/>
</dbReference>
<proteinExistence type="predicted"/>
<gene>
    <name evidence="3" type="ORF">PPYR_12358</name>
</gene>
<dbReference type="EMBL" id="VVIM01000008">
    <property type="protein sequence ID" value="KAB0795519.1"/>
    <property type="molecule type" value="Genomic_DNA"/>
</dbReference>
<organism evidence="3 4">
    <name type="scientific">Photinus pyralis</name>
    <name type="common">Common eastern firefly</name>
    <name type="synonym">Lampyris pyralis</name>
    <dbReference type="NCBI Taxonomy" id="7054"/>
    <lineage>
        <taxon>Eukaryota</taxon>
        <taxon>Metazoa</taxon>
        <taxon>Ecdysozoa</taxon>
        <taxon>Arthropoda</taxon>
        <taxon>Hexapoda</taxon>
        <taxon>Insecta</taxon>
        <taxon>Pterygota</taxon>
        <taxon>Neoptera</taxon>
        <taxon>Endopterygota</taxon>
        <taxon>Coleoptera</taxon>
        <taxon>Polyphaga</taxon>
        <taxon>Elateriformia</taxon>
        <taxon>Elateroidea</taxon>
        <taxon>Lampyridae</taxon>
        <taxon>Lampyrinae</taxon>
        <taxon>Photinus</taxon>
    </lineage>
</organism>
<comment type="caution">
    <text evidence="3">The sequence shown here is derived from an EMBL/GenBank/DDBJ whole genome shotgun (WGS) entry which is preliminary data.</text>
</comment>
<dbReference type="Pfam" id="PF12416">
    <property type="entry name" value="DUF3668"/>
    <property type="match status" value="1"/>
</dbReference>
<dbReference type="InterPro" id="IPR022136">
    <property type="entry name" value="DUF3668"/>
</dbReference>
<dbReference type="InterPro" id="IPR035892">
    <property type="entry name" value="C2_domain_sf"/>
</dbReference>
<evidence type="ECO:0000313" key="3">
    <source>
        <dbReference type="EMBL" id="KAB0795519.1"/>
    </source>
</evidence>
<dbReference type="Proteomes" id="UP000327044">
    <property type="component" value="Unassembled WGS sequence"/>
</dbReference>
<dbReference type="GO" id="GO:0005813">
    <property type="term" value="C:centrosome"/>
    <property type="evidence" value="ECO:0007669"/>
    <property type="project" value="TreeGrafter"/>
</dbReference>
<feature type="domain" description="DUF3668" evidence="2">
    <location>
        <begin position="182"/>
        <end position="348"/>
    </location>
</feature>
<evidence type="ECO:0000256" key="1">
    <source>
        <dbReference type="SAM" id="Coils"/>
    </source>
</evidence>
<dbReference type="InterPro" id="IPR039893">
    <property type="entry name" value="CEP120-like"/>
</dbReference>
<accession>A0A5N4ADZ7</accession>
<dbReference type="PANTHER" id="PTHR21574:SF0">
    <property type="entry name" value="CENTROSOMAL PROTEIN OF 120 KDA"/>
    <property type="match status" value="1"/>
</dbReference>
<dbReference type="InParanoid" id="A0A5N4ADZ7"/>
<dbReference type="AlphaFoldDB" id="A0A5N4ADZ7"/>
<evidence type="ECO:0000259" key="2">
    <source>
        <dbReference type="Pfam" id="PF12416"/>
    </source>
</evidence>
<protein>
    <recommendedName>
        <fullName evidence="2">DUF3668 domain-containing protein</fullName>
    </recommendedName>
</protein>
<evidence type="ECO:0000313" key="4">
    <source>
        <dbReference type="Proteomes" id="UP000327044"/>
    </source>
</evidence>
<feature type="coiled-coil region" evidence="1">
    <location>
        <begin position="741"/>
        <end position="768"/>
    </location>
</feature>
<sequence>MEELNGKCVSVVLAIDKGRNMSFLEHPVKIVANFHGRPLESDLVSPDDDLCFNTELVWEIEKKELRKVRTRNIPLKVELQLVENNRFKDRVGFILLSTRSANIIPHSFQGEIPFKWCKLLGVQAEHKRNHPELYMSLTIRDLNSEGSEVPYLSELTLHASDSQTEEPFYFNGELITFQYLPDGYIQIGNGEGIQKFLLTIKIKVAYNLNLLLPEVSLLNQNREKYFMSFTMLGITIKSKPFSRDLHDSIEMNEKIVVRIRSDCEVIRQYLSECCQIYVTFYQEDDKLGIAKVNVDTLLGSISETDFRSGGCSALLEEKCFFTFPYVQGTIPTDPDDKQPCIEVVTTLKQEDGPSDLSIGNSVACVAELSVSSGSSGDQVSEVSLTAPAKEESSESLMVYECHNARGDDQIEEKLEQGTHQCVTAAGDQQDLVEFTETVGSTQTANSICVSHGSTPFLVAQSETTIADSPYQQYCLDVIVDNISLKKCTKAKTIRIKFKHPKASSTITVDIQPDSPLGEDIILENAKCKMFFISTEDHVRKMVYAWPPKLLLTDELDNNLTEELDIYTALFLAKKRYDCSYITECKATRTYESLANVSIRMYLQEYGLSVFPDPTDYLLSPPILDEHIAIQELGDLQTWKVKQKAQYTADLKLMQRQRLAALQDEWTEKKNQMESNLAKSVQKFKTLTSELQTAMNTLRTKKALEQKEEEMTLTQNYNLQDLVEKNTLKYSESTKVALMSAISNLEYENKKLKHIIDDQRVEIEQIKKTALTKEQSTTLLQQLRGLEEKFEDTQKAKTYFKDQLKKAVREIHDLKSENQKQIKERIHSQRIELSQLRLDDLLSDRFQ</sequence>
<dbReference type="Gene3D" id="2.60.40.150">
    <property type="entry name" value="C2 domain"/>
    <property type="match status" value="1"/>
</dbReference>
<name>A0A5N4ADZ7_PHOPY</name>
<keyword evidence="4" id="KW-1185">Reference proteome</keyword>
<dbReference type="PANTHER" id="PTHR21574">
    <property type="entry name" value="CENTROSOMAL PROTEIN OF 120 KDA"/>
    <property type="match status" value="1"/>
</dbReference>
<reference evidence="3 4" key="1">
    <citation type="journal article" date="2018" name="Elife">
        <title>Firefly genomes illuminate parallel origins of bioluminescence in beetles.</title>
        <authorList>
            <person name="Fallon T.R."/>
            <person name="Lower S.E."/>
            <person name="Chang C.H."/>
            <person name="Bessho-Uehara M."/>
            <person name="Martin G.J."/>
            <person name="Bewick A.J."/>
            <person name="Behringer M."/>
            <person name="Debat H.J."/>
            <person name="Wong I."/>
            <person name="Day J.C."/>
            <person name="Suvorov A."/>
            <person name="Silva C.J."/>
            <person name="Stanger-Hall K.F."/>
            <person name="Hall D.W."/>
            <person name="Schmitz R.J."/>
            <person name="Nelson D.R."/>
            <person name="Lewis S.M."/>
            <person name="Shigenobu S."/>
            <person name="Bybee S.M."/>
            <person name="Larracuente A.M."/>
            <person name="Oba Y."/>
            <person name="Weng J.K."/>
        </authorList>
    </citation>
    <scope>NUCLEOTIDE SEQUENCE [LARGE SCALE GENOMIC DNA]</scope>
    <source>
        <strain evidence="3">1611_PpyrPB1</strain>
        <tissue evidence="3">Whole body</tissue>
    </source>
</reference>